<evidence type="ECO:0000259" key="2">
    <source>
        <dbReference type="Pfam" id="PF05707"/>
    </source>
</evidence>
<keyword evidence="1" id="KW-0472">Membrane</keyword>
<evidence type="ECO:0000313" key="4">
    <source>
        <dbReference type="Proteomes" id="UP000546464"/>
    </source>
</evidence>
<organism evidence="3 4">
    <name type="scientific">Ruficoccus amylovorans</name>
    <dbReference type="NCBI Taxonomy" id="1804625"/>
    <lineage>
        <taxon>Bacteria</taxon>
        <taxon>Pseudomonadati</taxon>
        <taxon>Verrucomicrobiota</taxon>
        <taxon>Opitutia</taxon>
        <taxon>Puniceicoccales</taxon>
        <taxon>Cerasicoccaceae</taxon>
        <taxon>Ruficoccus</taxon>
    </lineage>
</organism>
<evidence type="ECO:0000313" key="3">
    <source>
        <dbReference type="EMBL" id="MBC2594015.1"/>
    </source>
</evidence>
<sequence length="398" mass="44539">MITLITGKPGDGKTLYACREIIRILRNTDYYVVTDVPFVMGRLHEYVNDWKGDVVDLDERLKVLTPEDAHNYWRYRSGGLLLDESPDAKGKDDGTRRLPKMEFDLWARSQFERIGEKSEYQRGVFYVIDEAHEKFPAREWQNIGRITTYHASKHRHLHDEVWLLTQSPDFLDKTLRNLVSETRITRNNLRRNVGPFKLRGVFKVRHYYGMPNPSVTPFSVEEMQLDAAGIASCYKTVGAFGVHVKAEKIQNKGKLPWWSLWAIAGGGILAAIFLCFMVPQWAIAGLGKSISDAGQPLTQTVQDKTASQTEQSLAYMRGPLAGAGQSQGAEPGAVEAAKPEKIVRGCIVLDGETLVSGSWFEGWRKVTWGSKGALVGTDVVPLSVLTSAGVYPPRPTKK</sequence>
<reference evidence="3 4" key="1">
    <citation type="submission" date="2020-07" db="EMBL/GenBank/DDBJ databases">
        <authorList>
            <person name="Feng X."/>
        </authorList>
    </citation>
    <scope>NUCLEOTIDE SEQUENCE [LARGE SCALE GENOMIC DNA]</scope>
    <source>
        <strain evidence="3 4">JCM31066</strain>
    </source>
</reference>
<dbReference type="Pfam" id="PF05707">
    <property type="entry name" value="Zot"/>
    <property type="match status" value="1"/>
</dbReference>
<dbReference type="RefSeq" id="WP_185674998.1">
    <property type="nucleotide sequence ID" value="NZ_JACHVB010000020.1"/>
</dbReference>
<protein>
    <recommendedName>
        <fullName evidence="2">Zona occludens toxin N-terminal domain-containing protein</fullName>
    </recommendedName>
</protein>
<dbReference type="InterPro" id="IPR008900">
    <property type="entry name" value="Zot_N"/>
</dbReference>
<accession>A0A842HC19</accession>
<dbReference type="Proteomes" id="UP000546464">
    <property type="component" value="Unassembled WGS sequence"/>
</dbReference>
<dbReference type="InterPro" id="IPR027417">
    <property type="entry name" value="P-loop_NTPase"/>
</dbReference>
<dbReference type="Gene3D" id="3.40.50.300">
    <property type="entry name" value="P-loop containing nucleotide triphosphate hydrolases"/>
    <property type="match status" value="1"/>
</dbReference>
<proteinExistence type="predicted"/>
<dbReference type="EMBL" id="JACHVB010000020">
    <property type="protein sequence ID" value="MBC2594015.1"/>
    <property type="molecule type" value="Genomic_DNA"/>
</dbReference>
<feature type="transmembrane region" description="Helical" evidence="1">
    <location>
        <begin position="257"/>
        <end position="278"/>
    </location>
</feature>
<comment type="caution">
    <text evidence="3">The sequence shown here is derived from an EMBL/GenBank/DDBJ whole genome shotgun (WGS) entry which is preliminary data.</text>
</comment>
<keyword evidence="4" id="KW-1185">Reference proteome</keyword>
<evidence type="ECO:0000256" key="1">
    <source>
        <dbReference type="SAM" id="Phobius"/>
    </source>
</evidence>
<keyword evidence="1" id="KW-1133">Transmembrane helix</keyword>
<dbReference type="SUPFAM" id="SSF52540">
    <property type="entry name" value="P-loop containing nucleoside triphosphate hydrolases"/>
    <property type="match status" value="1"/>
</dbReference>
<name>A0A842HC19_9BACT</name>
<gene>
    <name evidence="3" type="ORF">H5P28_07045</name>
</gene>
<feature type="domain" description="Zona occludens toxin N-terminal" evidence="2">
    <location>
        <begin position="96"/>
        <end position="185"/>
    </location>
</feature>
<keyword evidence="1" id="KW-0812">Transmembrane</keyword>
<dbReference type="AlphaFoldDB" id="A0A842HC19"/>